<proteinExistence type="predicted"/>
<name>A0AAN0WDG3_HEYCO</name>
<gene>
    <name evidence="1" type="ORF">SB48_HM08orf05489</name>
</gene>
<sequence length="49" mass="5755">MTATFFNKAWHQAFRHTSLFIVLTNPGLAFQKRKVRQAEGSLKHFKNLH</sequence>
<protein>
    <submittedName>
        <fullName evidence="1">Uncharacterized protein</fullName>
    </submittedName>
</protein>
<accession>A0AAN0WDG3</accession>
<evidence type="ECO:0000313" key="1">
    <source>
        <dbReference type="EMBL" id="AJO24224.1"/>
    </source>
</evidence>
<reference evidence="2" key="1">
    <citation type="submission" date="2015-01" db="EMBL/GenBank/DDBJ databases">
        <title>Comparative genome analysis of Bacillus coagulans HM-08, Clostridium butyricum HM-68, Bacillus subtilis HM-66 and Bacillus paralicheniformis BL-09.</title>
        <authorList>
            <person name="Zhang H."/>
        </authorList>
    </citation>
    <scope>NUCLEOTIDE SEQUENCE [LARGE SCALE GENOMIC DNA]</scope>
    <source>
        <strain evidence="2">HM-08</strain>
    </source>
</reference>
<organism evidence="1 2">
    <name type="scientific">Heyndrickxia coagulans</name>
    <name type="common">Weizmannia coagulans</name>
    <dbReference type="NCBI Taxonomy" id="1398"/>
    <lineage>
        <taxon>Bacteria</taxon>
        <taxon>Bacillati</taxon>
        <taxon>Bacillota</taxon>
        <taxon>Bacilli</taxon>
        <taxon>Bacillales</taxon>
        <taxon>Bacillaceae</taxon>
        <taxon>Heyndrickxia</taxon>
    </lineage>
</organism>
<dbReference type="AlphaFoldDB" id="A0AAN0WDG3"/>
<dbReference type="Proteomes" id="UP000032024">
    <property type="component" value="Chromosome"/>
</dbReference>
<evidence type="ECO:0000313" key="2">
    <source>
        <dbReference type="Proteomes" id="UP000032024"/>
    </source>
</evidence>
<keyword evidence="2" id="KW-1185">Reference proteome</keyword>
<dbReference type="EMBL" id="CP010525">
    <property type="protein sequence ID" value="AJO24224.1"/>
    <property type="molecule type" value="Genomic_DNA"/>
</dbReference>